<name>A0A1M5MZX9_9BACI</name>
<evidence type="ECO:0000313" key="1">
    <source>
        <dbReference type="EMBL" id="SHG82848.1"/>
    </source>
</evidence>
<evidence type="ECO:0000313" key="2">
    <source>
        <dbReference type="Proteomes" id="UP000183988"/>
    </source>
</evidence>
<gene>
    <name evidence="1" type="ORF">SAMN05216225_106814</name>
</gene>
<keyword evidence="2" id="KW-1185">Reference proteome</keyword>
<accession>A0A1M5MZX9</accession>
<dbReference type="Proteomes" id="UP000183988">
    <property type="component" value="Unassembled WGS sequence"/>
</dbReference>
<dbReference type="AlphaFoldDB" id="A0A1M5MZX9"/>
<protein>
    <submittedName>
        <fullName evidence="1">Uncharacterized protein</fullName>
    </submittedName>
</protein>
<reference evidence="1 2" key="1">
    <citation type="submission" date="2016-11" db="EMBL/GenBank/DDBJ databases">
        <authorList>
            <person name="Jaros S."/>
            <person name="Januszkiewicz K."/>
            <person name="Wedrychowicz H."/>
        </authorList>
    </citation>
    <scope>NUCLEOTIDE SEQUENCE [LARGE SCALE GENOMIC DNA]</scope>
    <source>
        <strain evidence="1 2">IBRC-M 10683</strain>
    </source>
</reference>
<proteinExistence type="predicted"/>
<dbReference type="EMBL" id="FQVW01000068">
    <property type="protein sequence ID" value="SHG82848.1"/>
    <property type="molecule type" value="Genomic_DNA"/>
</dbReference>
<dbReference type="STRING" id="930117.SAMN05216225_106814"/>
<organism evidence="1 2">
    <name type="scientific">Ornithinibacillus halophilus</name>
    <dbReference type="NCBI Taxonomy" id="930117"/>
    <lineage>
        <taxon>Bacteria</taxon>
        <taxon>Bacillati</taxon>
        <taxon>Bacillota</taxon>
        <taxon>Bacilli</taxon>
        <taxon>Bacillales</taxon>
        <taxon>Bacillaceae</taxon>
        <taxon>Ornithinibacillus</taxon>
    </lineage>
</organism>
<sequence>MVNKIREVTGTIGGEIMTNQSKKFTKIEAEQLNIVDKEGKVKLSLFNEDNIPPALMDGMDILPGHRQDDPLSGLMFFNAEGDECGGLIYGNEKNDDGSYQSFASLTFDQYKQDQVVQMRYVDDSGKRSYGFGLFDRPNQNLRKVIERENEIKNSNLTDEEKASAINQLYEGNVERAFMGKSPNGDVSVSLMDNKGNKRIRMVVDENDVPKIEFLDEEGNVTYKLPPE</sequence>